<feature type="domain" description="WDR36/Utp21 C-terminal" evidence="5">
    <location>
        <begin position="686"/>
        <end position="889"/>
    </location>
</feature>
<keyword evidence="2" id="KW-0677">Repeat</keyword>
<dbReference type="InterPro" id="IPR015943">
    <property type="entry name" value="WD40/YVTN_repeat-like_dom_sf"/>
</dbReference>
<name>A0AAD9KMC6_RIDPI</name>
<dbReference type="Pfam" id="PF25168">
    <property type="entry name" value="Beta-prop_WDR36-Utp21_2nd"/>
    <property type="match status" value="1"/>
</dbReference>
<dbReference type="GO" id="GO:0034388">
    <property type="term" value="C:Pwp2p-containing subcomplex of 90S preribosome"/>
    <property type="evidence" value="ECO:0007669"/>
    <property type="project" value="TreeGrafter"/>
</dbReference>
<dbReference type="GO" id="GO:0006364">
    <property type="term" value="P:rRNA processing"/>
    <property type="evidence" value="ECO:0007669"/>
    <property type="project" value="InterPro"/>
</dbReference>
<protein>
    <recommendedName>
        <fullName evidence="9">Small-subunit processome Utp21 domain-containing protein</fullName>
    </recommendedName>
</protein>
<dbReference type="FunFam" id="2.130.10.10:FF:000200">
    <property type="entry name" value="U3 small nucleolar RNA-associated protein 21"/>
    <property type="match status" value="1"/>
</dbReference>
<dbReference type="PROSITE" id="PS50294">
    <property type="entry name" value="WD_REPEATS_REGION"/>
    <property type="match status" value="1"/>
</dbReference>
<feature type="repeat" description="WD" evidence="3">
    <location>
        <begin position="267"/>
        <end position="298"/>
    </location>
</feature>
<keyword evidence="1 3" id="KW-0853">WD repeat</keyword>
<dbReference type="Proteomes" id="UP001209878">
    <property type="component" value="Unassembled WGS sequence"/>
</dbReference>
<evidence type="ECO:0000256" key="4">
    <source>
        <dbReference type="SAM" id="MobiDB-lite"/>
    </source>
</evidence>
<evidence type="ECO:0000256" key="2">
    <source>
        <dbReference type="ARBA" id="ARBA00022737"/>
    </source>
</evidence>
<evidence type="ECO:0000256" key="3">
    <source>
        <dbReference type="PROSITE-ProRule" id="PRU00221"/>
    </source>
</evidence>
<reference evidence="7" key="1">
    <citation type="journal article" date="2023" name="Mol. Biol. Evol.">
        <title>Third-Generation Sequencing Reveals the Adaptive Role of the Epigenome in Three Deep-Sea Polychaetes.</title>
        <authorList>
            <person name="Perez M."/>
            <person name="Aroh O."/>
            <person name="Sun Y."/>
            <person name="Lan Y."/>
            <person name="Juniper S.K."/>
            <person name="Young C.R."/>
            <person name="Angers B."/>
            <person name="Qian P.Y."/>
        </authorList>
    </citation>
    <scope>NUCLEOTIDE SEQUENCE</scope>
    <source>
        <strain evidence="7">R07B-5</strain>
    </source>
</reference>
<comment type="caution">
    <text evidence="7">The sequence shown here is derived from an EMBL/GenBank/DDBJ whole genome shotgun (WGS) entry which is preliminary data.</text>
</comment>
<dbReference type="InterPro" id="IPR059157">
    <property type="entry name" value="WDR36-Utp21_N"/>
</dbReference>
<dbReference type="SUPFAM" id="SSF50978">
    <property type="entry name" value="WD40 repeat-like"/>
    <property type="match status" value="2"/>
</dbReference>
<feature type="region of interest" description="Disordered" evidence="4">
    <location>
        <begin position="655"/>
        <end position="674"/>
    </location>
</feature>
<dbReference type="InterPro" id="IPR001680">
    <property type="entry name" value="WD40_rpt"/>
</dbReference>
<dbReference type="AlphaFoldDB" id="A0AAD9KMC6"/>
<dbReference type="EMBL" id="JAODUO010000883">
    <property type="protein sequence ID" value="KAK2173340.1"/>
    <property type="molecule type" value="Genomic_DNA"/>
</dbReference>
<dbReference type="Gene3D" id="2.130.10.10">
    <property type="entry name" value="YVTN repeat-like/Quinoprotein amine dehydrogenase"/>
    <property type="match status" value="2"/>
</dbReference>
<dbReference type="GO" id="GO:0032040">
    <property type="term" value="C:small-subunit processome"/>
    <property type="evidence" value="ECO:0007669"/>
    <property type="project" value="InterPro"/>
</dbReference>
<evidence type="ECO:0008006" key="9">
    <source>
        <dbReference type="Google" id="ProtNLM"/>
    </source>
</evidence>
<dbReference type="Pfam" id="PF25171">
    <property type="entry name" value="Beta-prop_WDR36-Utp21_1st"/>
    <property type="match status" value="1"/>
</dbReference>
<dbReference type="PANTHER" id="PTHR22840:SF12">
    <property type="entry name" value="WD REPEAT-CONTAINING PROTEIN 36"/>
    <property type="match status" value="1"/>
</dbReference>
<dbReference type="InterPro" id="IPR007319">
    <property type="entry name" value="WDR36/Utp21_C"/>
</dbReference>
<dbReference type="InterPro" id="IPR036322">
    <property type="entry name" value="WD40_repeat_dom_sf"/>
</dbReference>
<sequence>MSCPSQIFTGFRALGFVSNHIPLAVRHHQKHKENYVVTCVGKAFHTYNCSRLGIVSVSNLHPDQITCLAVDAYLVFTACNNVIYAYTRGREVAHTFTGHEKSVHCLLPFGRHLISVDELSCVCVWDIATEECYLEMQFDNSCFRVSAAIHPSTYLNKVLFASQQGALQLWNVHTNKLLYTFPGWGSAVTALEQAPAVDVVAVGLSSGCVVVHNIRYDEKLMSFTQDWGPVTAISFRTDGHPVMVTGSPAGHIALWNLEEKKLQSQMRDAHCSSVTGLQCLQSEPLLVTSSPDNSVKVWIFDQPDGGGRLLRQRTGHSAPPTKVCYHGNTGQTLLTAAQDSTLRSFSTVHDRLDRSLGRASYNKKATKRLGLKNDTYMMPPIIDFASEPSRQSDWDSVIACHRGKLMVTTWHLQRSTMGSHHLKPTEKQERRQTRAVCVAITSCGNFGLVGYSSGHVDIYNMQSGLHRGSYGTPTAHKGAVRGVATDGLNQVTITAGADTCVKFWKFKTKELMETLTLDCQISRMTLHRDSSMLAVALDDFSVTVVDIDTRRTVRIFAGHTNTVTDMTFRSDARWLITSSMDSTVRTWDLPSGRLIDCFLIDSAVTSLTLSPTGDFLATTHVDDLGVYLWSNMTLYTHVALRPLAADFEPQVMDVPSTSRRSQGVIEEQEDDREKEQYVESDFKSPEQISNELVTLSLLPNSRWQNLLSLDVIKERNKPKQPPKVPKAAPFFLPTVPGLELMFAKSTDDDKEEKTTSDVTIDRLLPLSAFAQLLHNSKDEIDYGTAMEKLKQLGPSAIDAELRQLGPDAGGSVELLVDFLHMLSYQLQTNRDFELTQAYLGLFLKLHGDTVATEPTLVEAAGQLQEAQSATWQRLEESFNQSLCLVNYFKSAVL</sequence>
<dbReference type="InterPro" id="IPR019775">
    <property type="entry name" value="WD40_repeat_CS"/>
</dbReference>
<evidence type="ECO:0000313" key="7">
    <source>
        <dbReference type="EMBL" id="KAK2173340.1"/>
    </source>
</evidence>
<evidence type="ECO:0000256" key="1">
    <source>
        <dbReference type="ARBA" id="ARBA00022574"/>
    </source>
</evidence>
<dbReference type="PROSITE" id="PS00678">
    <property type="entry name" value="WD_REPEATS_1"/>
    <property type="match status" value="1"/>
</dbReference>
<dbReference type="PROSITE" id="PS50082">
    <property type="entry name" value="WD_REPEATS_2"/>
    <property type="match status" value="3"/>
</dbReference>
<proteinExistence type="predicted"/>
<evidence type="ECO:0000259" key="5">
    <source>
        <dbReference type="Pfam" id="PF04192"/>
    </source>
</evidence>
<keyword evidence="8" id="KW-1185">Reference proteome</keyword>
<accession>A0AAD9KMC6</accession>
<feature type="repeat" description="WD" evidence="3">
    <location>
        <begin position="473"/>
        <end position="514"/>
    </location>
</feature>
<feature type="repeat" description="WD" evidence="3">
    <location>
        <begin position="556"/>
        <end position="597"/>
    </location>
</feature>
<organism evidence="7 8">
    <name type="scientific">Ridgeia piscesae</name>
    <name type="common">Tubeworm</name>
    <dbReference type="NCBI Taxonomy" id="27915"/>
    <lineage>
        <taxon>Eukaryota</taxon>
        <taxon>Metazoa</taxon>
        <taxon>Spiralia</taxon>
        <taxon>Lophotrochozoa</taxon>
        <taxon>Annelida</taxon>
        <taxon>Polychaeta</taxon>
        <taxon>Sedentaria</taxon>
        <taxon>Canalipalpata</taxon>
        <taxon>Sabellida</taxon>
        <taxon>Siboglinidae</taxon>
        <taxon>Ridgeia</taxon>
    </lineage>
</organism>
<evidence type="ECO:0000259" key="6">
    <source>
        <dbReference type="Pfam" id="PF25171"/>
    </source>
</evidence>
<dbReference type="SMART" id="SM00320">
    <property type="entry name" value="WD40"/>
    <property type="match status" value="11"/>
</dbReference>
<evidence type="ECO:0000313" key="8">
    <source>
        <dbReference type="Proteomes" id="UP001209878"/>
    </source>
</evidence>
<feature type="domain" description="WDR36/Utp21 N-terminal" evidence="6">
    <location>
        <begin position="36"/>
        <end position="301"/>
    </location>
</feature>
<dbReference type="FunFam" id="2.130.10.10:FF:000109">
    <property type="entry name" value="WD repeat domain 36"/>
    <property type="match status" value="1"/>
</dbReference>
<dbReference type="PANTHER" id="PTHR22840">
    <property type="entry name" value="WD REPEAT-CONTAINING PROTEIN 36"/>
    <property type="match status" value="1"/>
</dbReference>
<dbReference type="Pfam" id="PF04192">
    <property type="entry name" value="Utp21"/>
    <property type="match status" value="1"/>
</dbReference>
<gene>
    <name evidence="7" type="ORF">NP493_883g01001</name>
</gene>